<name>A0A371F602_MUCPR</name>
<proteinExistence type="predicted"/>
<organism evidence="1 2">
    <name type="scientific">Mucuna pruriens</name>
    <name type="common">Velvet bean</name>
    <name type="synonym">Dolichos pruriens</name>
    <dbReference type="NCBI Taxonomy" id="157652"/>
    <lineage>
        <taxon>Eukaryota</taxon>
        <taxon>Viridiplantae</taxon>
        <taxon>Streptophyta</taxon>
        <taxon>Embryophyta</taxon>
        <taxon>Tracheophyta</taxon>
        <taxon>Spermatophyta</taxon>
        <taxon>Magnoliopsida</taxon>
        <taxon>eudicotyledons</taxon>
        <taxon>Gunneridae</taxon>
        <taxon>Pentapetalae</taxon>
        <taxon>rosids</taxon>
        <taxon>fabids</taxon>
        <taxon>Fabales</taxon>
        <taxon>Fabaceae</taxon>
        <taxon>Papilionoideae</taxon>
        <taxon>50 kb inversion clade</taxon>
        <taxon>NPAAA clade</taxon>
        <taxon>indigoferoid/millettioid clade</taxon>
        <taxon>Phaseoleae</taxon>
        <taxon>Mucuna</taxon>
    </lineage>
</organism>
<reference evidence="1" key="1">
    <citation type="submission" date="2018-05" db="EMBL/GenBank/DDBJ databases">
        <title>Draft genome of Mucuna pruriens seed.</title>
        <authorList>
            <person name="Nnadi N.E."/>
            <person name="Vos R."/>
            <person name="Hasami M.H."/>
            <person name="Devisetty U.K."/>
            <person name="Aguiy J.C."/>
        </authorList>
    </citation>
    <scope>NUCLEOTIDE SEQUENCE [LARGE SCALE GENOMIC DNA]</scope>
    <source>
        <strain evidence="1">JCA_2017</strain>
    </source>
</reference>
<dbReference type="AlphaFoldDB" id="A0A371F602"/>
<sequence length="341" mass="38536">MTHHRPVESALQESACRVGIRLLMIKSTLQSQLDPIETVLALVGMTSIQSWLLPAGMLPTSNEQPYFASYSSKLLDFLPKTYNIQKWIFYPQLILHSTSKVLHPNFPVSLRRSGTYFLWEIKIPCLEHATFIPRKYLSFPNSFISNCVVNFSFKYNPPCSLETPIVLPILDIARANNRNMISIGNSNELLFGYYKLDVARANNRNMISIGNSNELLFGYYKGFPSEVDLFVKPFPVTMADPMLKLPLSCMTDRRLGMTEKTLTSLAPMYGSHQRVAVHCSKRYVLNACAIRTPNLSEPIPTQFKERFLGGLARLQRPKLGLGGKKSRISPLKKEATRLGLS</sequence>
<comment type="caution">
    <text evidence="1">The sequence shown here is derived from an EMBL/GenBank/DDBJ whole genome shotgun (WGS) entry which is preliminary data.</text>
</comment>
<protein>
    <submittedName>
        <fullName evidence="1">Uncharacterized protein</fullName>
    </submittedName>
</protein>
<evidence type="ECO:0000313" key="2">
    <source>
        <dbReference type="Proteomes" id="UP000257109"/>
    </source>
</evidence>
<evidence type="ECO:0000313" key="1">
    <source>
        <dbReference type="EMBL" id="RDX73714.1"/>
    </source>
</evidence>
<dbReference type="Proteomes" id="UP000257109">
    <property type="component" value="Unassembled WGS sequence"/>
</dbReference>
<accession>A0A371F602</accession>
<gene>
    <name evidence="1" type="ORF">CR513_46635</name>
</gene>
<feature type="non-terminal residue" evidence="1">
    <location>
        <position position="1"/>
    </location>
</feature>
<dbReference type="EMBL" id="QJKJ01010431">
    <property type="protein sequence ID" value="RDX73714.1"/>
    <property type="molecule type" value="Genomic_DNA"/>
</dbReference>
<keyword evidence="2" id="KW-1185">Reference proteome</keyword>